<organism evidence="4 5">
    <name type="scientific">Lactococcus lactis</name>
    <dbReference type="NCBI Taxonomy" id="1358"/>
    <lineage>
        <taxon>Bacteria</taxon>
        <taxon>Bacillati</taxon>
        <taxon>Bacillota</taxon>
        <taxon>Bacilli</taxon>
        <taxon>Lactobacillales</taxon>
        <taxon>Streptococcaceae</taxon>
        <taxon>Lactococcus</taxon>
    </lineage>
</organism>
<dbReference type="EMBL" id="JAOWLY010000013">
    <property type="protein sequence ID" value="MDG4984797.1"/>
    <property type="molecule type" value="Genomic_DNA"/>
</dbReference>
<proteinExistence type="predicted"/>
<keyword evidence="1 2" id="KW-0238">DNA-binding</keyword>
<dbReference type="Pfam" id="PF00440">
    <property type="entry name" value="TetR_N"/>
    <property type="match status" value="1"/>
</dbReference>
<dbReference type="SUPFAM" id="SSF46689">
    <property type="entry name" value="Homeodomain-like"/>
    <property type="match status" value="1"/>
</dbReference>
<dbReference type="PANTHER" id="PTHR43479">
    <property type="entry name" value="ACREF/ENVCD OPERON REPRESSOR-RELATED"/>
    <property type="match status" value="1"/>
</dbReference>
<evidence type="ECO:0000256" key="1">
    <source>
        <dbReference type="ARBA" id="ARBA00023125"/>
    </source>
</evidence>
<dbReference type="RefSeq" id="WP_278229283.1">
    <property type="nucleotide sequence ID" value="NZ_JAOWLY010000013.1"/>
</dbReference>
<evidence type="ECO:0000259" key="3">
    <source>
        <dbReference type="PROSITE" id="PS50977"/>
    </source>
</evidence>
<dbReference type="GO" id="GO:0003677">
    <property type="term" value="F:DNA binding"/>
    <property type="evidence" value="ECO:0007669"/>
    <property type="project" value="UniProtKB-UniRule"/>
</dbReference>
<feature type="DNA-binding region" description="H-T-H motif" evidence="2">
    <location>
        <begin position="11"/>
        <end position="30"/>
    </location>
</feature>
<accession>A0A9X4NJ98</accession>
<evidence type="ECO:0000313" key="5">
    <source>
        <dbReference type="Proteomes" id="UP001152614"/>
    </source>
</evidence>
<name>A0A9X4NJ98_9LACT</name>
<dbReference type="AlphaFoldDB" id="A0A9X4NJ98"/>
<reference evidence="4" key="2">
    <citation type="journal article" date="2023" name="Food Microbiol.">
        <title>Evaluation of the fermentation potential of lactic acid bacteria isolated from herbs, fruits and vegetables as starter cultures in nut-based milk alternatives.</title>
        <authorList>
            <person name="Huang W."/>
            <person name="Dong A."/>
            <person name="Pham H.T."/>
            <person name="Zhou C."/>
            <person name="Huo Z."/>
            <person name="Watjen A.P."/>
            <person name="Prakash S."/>
            <person name="Bang-Berthelsen C.H."/>
            <person name="Turner M.S."/>
        </authorList>
    </citation>
    <scope>NUCLEOTIDE SEQUENCE</scope>
    <source>
        <strain evidence="4">3</strain>
    </source>
</reference>
<evidence type="ECO:0000256" key="2">
    <source>
        <dbReference type="PROSITE-ProRule" id="PRU00335"/>
    </source>
</evidence>
<dbReference type="Proteomes" id="UP001152614">
    <property type="component" value="Unassembled WGS sequence"/>
</dbReference>
<dbReference type="Gene3D" id="1.10.357.10">
    <property type="entry name" value="Tetracycline Repressor, domain 2"/>
    <property type="match status" value="1"/>
</dbReference>
<dbReference type="PROSITE" id="PS50977">
    <property type="entry name" value="HTH_TETR_2"/>
    <property type="match status" value="1"/>
</dbReference>
<dbReference type="PANTHER" id="PTHR43479:SF11">
    <property type="entry name" value="ACREF_ENVCD OPERON REPRESSOR-RELATED"/>
    <property type="match status" value="1"/>
</dbReference>
<dbReference type="InterPro" id="IPR050624">
    <property type="entry name" value="HTH-type_Tx_Regulator"/>
</dbReference>
<feature type="domain" description="HTH tetR-type" evidence="3">
    <location>
        <begin position="1"/>
        <end position="48"/>
    </location>
</feature>
<comment type="caution">
    <text evidence="4">The sequence shown here is derived from an EMBL/GenBank/DDBJ whole genome shotgun (WGS) entry which is preliminary data.</text>
</comment>
<evidence type="ECO:0000313" key="4">
    <source>
        <dbReference type="EMBL" id="MDG4984797.1"/>
    </source>
</evidence>
<reference evidence="4" key="1">
    <citation type="submission" date="2022-10" db="EMBL/GenBank/DDBJ databases">
        <authorList>
            <person name="Turner M.S."/>
            <person name="Huang W."/>
        </authorList>
    </citation>
    <scope>NUCLEOTIDE SEQUENCE</scope>
    <source>
        <strain evidence="4">3</strain>
    </source>
</reference>
<dbReference type="InterPro" id="IPR001647">
    <property type="entry name" value="HTH_TetR"/>
</dbReference>
<protein>
    <submittedName>
        <fullName evidence="4">TetR/AcrR family transcriptional regulator</fullName>
    </submittedName>
</protein>
<gene>
    <name evidence="4" type="ORF">OGZ51_11645</name>
</gene>
<dbReference type="InterPro" id="IPR009057">
    <property type="entry name" value="Homeodomain-like_sf"/>
</dbReference>
<sequence length="185" mass="21666">MFSESGFSNTSTKEIARDAQVSEGIIFKYYGKKEKLLVNLILPMIIGIIPKLSSEVETLVTNELPERFEDFLKQLINNRINFVSENKMLFRVLIKESFYNDDLREQLTPYFVENIPPLFFYVINHYKKTGKLELLSTEQILNSILTHLAGFFISRFFLFENYEVSNDDVEQIVHFIMTGISRKEV</sequence>